<dbReference type="GO" id="GO:0006563">
    <property type="term" value="P:L-serine metabolic process"/>
    <property type="evidence" value="ECO:0007669"/>
    <property type="project" value="UniProtKB-ARBA"/>
</dbReference>
<evidence type="ECO:0000259" key="17">
    <source>
        <dbReference type="Pfam" id="PF00291"/>
    </source>
</evidence>
<evidence type="ECO:0000256" key="8">
    <source>
        <dbReference type="ARBA" id="ARBA00050422"/>
    </source>
</evidence>
<dbReference type="OrthoDB" id="4418812at2759"/>
<protein>
    <recommendedName>
        <fullName evidence="13">Serine racemase</fullName>
        <ecNumber evidence="3">4.3.1.17</ecNumber>
        <ecNumber evidence="11">4.3.1.18</ecNumber>
        <ecNumber evidence="12">5.1.1.18</ecNumber>
    </recommendedName>
    <alternativeName>
        <fullName evidence="14">D-serine ammonia-lyase</fullName>
    </alternativeName>
    <alternativeName>
        <fullName evidence="16">D-serine dehydratase</fullName>
    </alternativeName>
    <alternativeName>
        <fullName evidence="15">L-serine ammonia-lyase</fullName>
    </alternativeName>
    <alternativeName>
        <fullName evidence="6">L-serine dehydratase</fullName>
    </alternativeName>
</protein>
<evidence type="ECO:0000256" key="1">
    <source>
        <dbReference type="ARBA" id="ARBA00001933"/>
    </source>
</evidence>
<dbReference type="PANTHER" id="PTHR43050">
    <property type="entry name" value="SERINE / THREONINE RACEMASE FAMILY MEMBER"/>
    <property type="match status" value="1"/>
</dbReference>
<evidence type="ECO:0000256" key="13">
    <source>
        <dbReference type="ARBA" id="ARBA00070760"/>
    </source>
</evidence>
<dbReference type="EC" id="4.3.1.17" evidence="3"/>
<evidence type="ECO:0000256" key="4">
    <source>
        <dbReference type="ARBA" id="ARBA00022898"/>
    </source>
</evidence>
<evidence type="ECO:0000256" key="10">
    <source>
        <dbReference type="ARBA" id="ARBA00056426"/>
    </source>
</evidence>
<evidence type="ECO:0000256" key="14">
    <source>
        <dbReference type="ARBA" id="ARBA00076108"/>
    </source>
</evidence>
<evidence type="ECO:0000256" key="9">
    <source>
        <dbReference type="ARBA" id="ARBA00051769"/>
    </source>
</evidence>
<dbReference type="Proteomes" id="UP000186922">
    <property type="component" value="Unassembled WGS sequence"/>
</dbReference>
<comment type="catalytic activity">
    <reaction evidence="9">
        <text>L-serine = D-serine</text>
        <dbReference type="Rhea" id="RHEA:10980"/>
        <dbReference type="ChEBI" id="CHEBI:33384"/>
        <dbReference type="ChEBI" id="CHEBI:35247"/>
        <dbReference type="EC" id="5.1.1.18"/>
    </reaction>
</comment>
<evidence type="ECO:0000256" key="7">
    <source>
        <dbReference type="ARBA" id="ARBA00049406"/>
    </source>
</evidence>
<evidence type="ECO:0000313" key="19">
    <source>
        <dbReference type="Proteomes" id="UP000186922"/>
    </source>
</evidence>
<dbReference type="FunFam" id="3.40.50.1100:FF:000041">
    <property type="entry name" value="Threonine ammonia-lyase, variant"/>
    <property type="match status" value="1"/>
</dbReference>
<comment type="function">
    <text evidence="10">Catalyzes the synthesis of D-serine from L-serine. D-serine is a key coagonist with glutamate at NMDA receptors. Has dehydratase activity towards both L-serine and D-serine.</text>
</comment>
<organism evidence="18 19">
    <name type="scientific">Ramazzottius varieornatus</name>
    <name type="common">Water bear</name>
    <name type="synonym">Tardigrade</name>
    <dbReference type="NCBI Taxonomy" id="947166"/>
    <lineage>
        <taxon>Eukaryota</taxon>
        <taxon>Metazoa</taxon>
        <taxon>Ecdysozoa</taxon>
        <taxon>Tardigrada</taxon>
        <taxon>Eutardigrada</taxon>
        <taxon>Parachela</taxon>
        <taxon>Hypsibioidea</taxon>
        <taxon>Ramazzottiidae</taxon>
        <taxon>Ramazzottius</taxon>
    </lineage>
</organism>
<dbReference type="InterPro" id="IPR036052">
    <property type="entry name" value="TrpB-like_PALP_sf"/>
</dbReference>
<keyword evidence="5" id="KW-0456">Lyase</keyword>
<dbReference type="GO" id="GO:0000287">
    <property type="term" value="F:magnesium ion binding"/>
    <property type="evidence" value="ECO:0007669"/>
    <property type="project" value="TreeGrafter"/>
</dbReference>
<evidence type="ECO:0000256" key="11">
    <source>
        <dbReference type="ARBA" id="ARBA00066349"/>
    </source>
</evidence>
<comment type="catalytic activity">
    <reaction evidence="8">
        <text>D-serine = pyruvate + NH4(+)</text>
        <dbReference type="Rhea" id="RHEA:13977"/>
        <dbReference type="ChEBI" id="CHEBI:15361"/>
        <dbReference type="ChEBI" id="CHEBI:28938"/>
        <dbReference type="ChEBI" id="CHEBI:35247"/>
        <dbReference type="EC" id="4.3.1.18"/>
    </reaction>
</comment>
<evidence type="ECO:0000256" key="3">
    <source>
        <dbReference type="ARBA" id="ARBA00012093"/>
    </source>
</evidence>
<evidence type="ECO:0000313" key="18">
    <source>
        <dbReference type="EMBL" id="GAV03271.1"/>
    </source>
</evidence>
<gene>
    <name evidence="18" type="primary">RvY_13719-1</name>
    <name evidence="18" type="synonym">RvY_13719.1</name>
    <name evidence="18" type="ORF">RvY_13719</name>
</gene>
<dbReference type="GO" id="GO:0070179">
    <property type="term" value="P:D-serine biosynthetic process"/>
    <property type="evidence" value="ECO:0007669"/>
    <property type="project" value="TreeGrafter"/>
</dbReference>
<dbReference type="Gene3D" id="3.40.50.1100">
    <property type="match status" value="2"/>
</dbReference>
<comment type="catalytic activity">
    <reaction evidence="7">
        <text>L-serine = pyruvate + NH4(+)</text>
        <dbReference type="Rhea" id="RHEA:19169"/>
        <dbReference type="ChEBI" id="CHEBI:15361"/>
        <dbReference type="ChEBI" id="CHEBI:28938"/>
        <dbReference type="ChEBI" id="CHEBI:33384"/>
        <dbReference type="EC" id="4.3.1.17"/>
    </reaction>
</comment>
<dbReference type="GO" id="GO:0030170">
    <property type="term" value="F:pyridoxal phosphate binding"/>
    <property type="evidence" value="ECO:0007669"/>
    <property type="project" value="TreeGrafter"/>
</dbReference>
<keyword evidence="19" id="KW-1185">Reference proteome</keyword>
<evidence type="ECO:0000256" key="2">
    <source>
        <dbReference type="ARBA" id="ARBA00010869"/>
    </source>
</evidence>
<comment type="similarity">
    <text evidence="2">Belongs to the serine/threonine dehydratase family.</text>
</comment>
<reference evidence="18 19" key="1">
    <citation type="journal article" date="2016" name="Nat. Commun.">
        <title>Extremotolerant tardigrade genome and improved radiotolerance of human cultured cells by tardigrade-unique protein.</title>
        <authorList>
            <person name="Hashimoto T."/>
            <person name="Horikawa D.D."/>
            <person name="Saito Y."/>
            <person name="Kuwahara H."/>
            <person name="Kozuka-Hata H."/>
            <person name="Shin-I T."/>
            <person name="Minakuchi Y."/>
            <person name="Ohishi K."/>
            <person name="Motoyama A."/>
            <person name="Aizu T."/>
            <person name="Enomoto A."/>
            <person name="Kondo K."/>
            <person name="Tanaka S."/>
            <person name="Hara Y."/>
            <person name="Koshikawa S."/>
            <person name="Sagara H."/>
            <person name="Miura T."/>
            <person name="Yokobori S."/>
            <person name="Miyagawa K."/>
            <person name="Suzuki Y."/>
            <person name="Kubo T."/>
            <person name="Oyama M."/>
            <person name="Kohara Y."/>
            <person name="Fujiyama A."/>
            <person name="Arakawa K."/>
            <person name="Katayama T."/>
            <person name="Toyoda A."/>
            <person name="Kunieda T."/>
        </authorList>
    </citation>
    <scope>NUCLEOTIDE SEQUENCE [LARGE SCALE GENOMIC DNA]</scope>
    <source>
        <strain evidence="18 19">YOKOZUNA-1</strain>
    </source>
</reference>
<feature type="domain" description="Tryptophan synthase beta chain-like PALP" evidence="17">
    <location>
        <begin position="17"/>
        <end position="310"/>
    </location>
</feature>
<dbReference type="Pfam" id="PF00291">
    <property type="entry name" value="PALP"/>
    <property type="match status" value="1"/>
</dbReference>
<name>A0A1D1VQP5_RAMVA</name>
<evidence type="ECO:0000256" key="5">
    <source>
        <dbReference type="ARBA" id="ARBA00023239"/>
    </source>
</evidence>
<comment type="cofactor">
    <cofactor evidence="1">
        <name>pyridoxal 5'-phosphate</name>
        <dbReference type="ChEBI" id="CHEBI:597326"/>
    </cofactor>
</comment>
<accession>A0A1D1VQP5</accession>
<keyword evidence="4" id="KW-0663">Pyridoxal phosphate</keyword>
<dbReference type="GO" id="GO:0008721">
    <property type="term" value="F:D-serine ammonia-lyase activity"/>
    <property type="evidence" value="ECO:0007669"/>
    <property type="project" value="UniProtKB-EC"/>
</dbReference>
<evidence type="ECO:0000256" key="6">
    <source>
        <dbReference type="ARBA" id="ARBA00031418"/>
    </source>
</evidence>
<dbReference type="EMBL" id="BDGG01000009">
    <property type="protein sequence ID" value="GAV03271.1"/>
    <property type="molecule type" value="Genomic_DNA"/>
</dbReference>
<dbReference type="GO" id="GO:0005524">
    <property type="term" value="F:ATP binding"/>
    <property type="evidence" value="ECO:0007669"/>
    <property type="project" value="TreeGrafter"/>
</dbReference>
<evidence type="ECO:0000256" key="15">
    <source>
        <dbReference type="ARBA" id="ARBA00081060"/>
    </source>
</evidence>
<comment type="caution">
    <text evidence="18">The sequence shown here is derived from an EMBL/GenBank/DDBJ whole genome shotgun (WGS) entry which is preliminary data.</text>
</comment>
<dbReference type="EC" id="4.3.1.18" evidence="11"/>
<dbReference type="PANTHER" id="PTHR43050:SF1">
    <property type="entry name" value="SERINE RACEMASE"/>
    <property type="match status" value="1"/>
</dbReference>
<dbReference type="GO" id="GO:0003941">
    <property type="term" value="F:L-serine ammonia-lyase activity"/>
    <property type="evidence" value="ECO:0007669"/>
    <property type="project" value="UniProtKB-EC"/>
</dbReference>
<dbReference type="GO" id="GO:0018114">
    <property type="term" value="F:threonine racemase activity"/>
    <property type="evidence" value="ECO:0007669"/>
    <property type="project" value="TreeGrafter"/>
</dbReference>
<dbReference type="GO" id="GO:0030378">
    <property type="term" value="F:serine racemase activity"/>
    <property type="evidence" value="ECO:0007669"/>
    <property type="project" value="UniProtKB-EC"/>
</dbReference>
<evidence type="ECO:0000256" key="16">
    <source>
        <dbReference type="ARBA" id="ARBA00081761"/>
    </source>
</evidence>
<sequence>MDLSDLYTLVLQAEKRIRPHIVETPVITNEEVDALSGKTVYFKCENLQKTGVFKARGALNAVLAHLEKDPSLKGVVTHSSGNHGQALAWAAKRCGIACTVVVPEGTPSAKVCLIEKYGATVVFCEPTPTARKETCARISKEEGKVEVPPYDDLLVIAGQGTMALEFFHQADVDMVLVPISGGGMTSGISIVAARDYPKIEVCAVQPEGKDLEQSLRAEKRLWPNPPKFLPTIAEGIRIQQVGDVTFPIMCKYASKKVWTVTDEQMVAAMKFVWENLKMVIEVSSAPGVAVVLSEEFKRHPVKRVGVVLCGGNCSIEQLLWQ</sequence>
<dbReference type="SUPFAM" id="SSF53686">
    <property type="entry name" value="Tryptophan synthase beta subunit-like PLP-dependent enzymes"/>
    <property type="match status" value="1"/>
</dbReference>
<proteinExistence type="inferred from homology"/>
<dbReference type="InterPro" id="IPR001926">
    <property type="entry name" value="TrpB-like_PALP"/>
</dbReference>
<dbReference type="AlphaFoldDB" id="A0A1D1VQP5"/>
<dbReference type="STRING" id="947166.A0A1D1VQP5"/>
<dbReference type="CDD" id="cd01562">
    <property type="entry name" value="Thr-dehyd"/>
    <property type="match status" value="1"/>
</dbReference>
<dbReference type="EC" id="5.1.1.18" evidence="12"/>
<evidence type="ECO:0000256" key="12">
    <source>
        <dbReference type="ARBA" id="ARBA00066592"/>
    </source>
</evidence>